<dbReference type="InterPro" id="IPR002509">
    <property type="entry name" value="NODB_dom"/>
</dbReference>
<sequence>MHVPPPTPFRPGRRAFLGAALGLGAAALSSCVADPGSPKLPLELGANAAPPTPSPTAKTTAARAVPAPRPSVSRTRAMTREAAIADFAGKPAGAFGLGVKGIQLGLPAGAGGAALTFDACGGPHGAGCDATLLKVLRKHRAPATLFINSRWAKANHALMLELVADPLFEIANHGTSHAPLSSRGQAAYKIPGTASIAQAYDEVMGNQRYLAETFGVETKFFRSGTAHMDELSARMTRELGLIPMNFTVNLDAGATFPAATVAAQTALLGKCDVGIGHFNRPNSGTGAGVSRALPGLLKSLESRDLRLLKLSETF</sequence>
<dbReference type="Proteomes" id="UP001296993">
    <property type="component" value="Unassembled WGS sequence"/>
</dbReference>
<dbReference type="InterPro" id="IPR011330">
    <property type="entry name" value="Glyco_hydro/deAcase_b/a-brl"/>
</dbReference>
<dbReference type="InterPro" id="IPR006311">
    <property type="entry name" value="TAT_signal"/>
</dbReference>
<feature type="domain" description="NodB homology" evidence="2">
    <location>
        <begin position="111"/>
        <end position="314"/>
    </location>
</feature>
<keyword evidence="4" id="KW-1185">Reference proteome</keyword>
<accession>A0ABS4XDE8</accession>
<dbReference type="PANTHER" id="PTHR10587:SF134">
    <property type="entry name" value="SECRETED PROTEIN"/>
    <property type="match status" value="1"/>
</dbReference>
<dbReference type="RefSeq" id="WP_209997403.1">
    <property type="nucleotide sequence ID" value="NZ_BAAAJY010000002.1"/>
</dbReference>
<gene>
    <name evidence="3" type="ORF">JOF47_002013</name>
</gene>
<dbReference type="EMBL" id="JAGIOF010000001">
    <property type="protein sequence ID" value="MBP2386502.1"/>
    <property type="molecule type" value="Genomic_DNA"/>
</dbReference>
<dbReference type="SUPFAM" id="SSF88713">
    <property type="entry name" value="Glycoside hydrolase/deacetylase"/>
    <property type="match status" value="1"/>
</dbReference>
<dbReference type="PROSITE" id="PS51318">
    <property type="entry name" value="TAT"/>
    <property type="match status" value="1"/>
</dbReference>
<name>A0ABS4XDE8_9MICC</name>
<evidence type="ECO:0000259" key="2">
    <source>
        <dbReference type="PROSITE" id="PS51677"/>
    </source>
</evidence>
<feature type="region of interest" description="Disordered" evidence="1">
    <location>
        <begin position="46"/>
        <end position="75"/>
    </location>
</feature>
<protein>
    <submittedName>
        <fullName evidence="3">Peptidoglycan/xylan/chitin deacetylase (PgdA/CDA1 family)</fullName>
    </submittedName>
</protein>
<feature type="compositionally biased region" description="Low complexity" evidence="1">
    <location>
        <begin position="55"/>
        <end position="74"/>
    </location>
</feature>
<evidence type="ECO:0000313" key="4">
    <source>
        <dbReference type="Proteomes" id="UP001296993"/>
    </source>
</evidence>
<organism evidence="3 4">
    <name type="scientific">Paeniglutamicibacter kerguelensis</name>
    <dbReference type="NCBI Taxonomy" id="254788"/>
    <lineage>
        <taxon>Bacteria</taxon>
        <taxon>Bacillati</taxon>
        <taxon>Actinomycetota</taxon>
        <taxon>Actinomycetes</taxon>
        <taxon>Micrococcales</taxon>
        <taxon>Micrococcaceae</taxon>
        <taxon>Paeniglutamicibacter</taxon>
    </lineage>
</organism>
<dbReference type="Gene3D" id="3.20.20.370">
    <property type="entry name" value="Glycoside hydrolase/deacetylase"/>
    <property type="match status" value="1"/>
</dbReference>
<evidence type="ECO:0000256" key="1">
    <source>
        <dbReference type="SAM" id="MobiDB-lite"/>
    </source>
</evidence>
<reference evidence="3 4" key="1">
    <citation type="submission" date="2021-03" db="EMBL/GenBank/DDBJ databases">
        <title>Sequencing the genomes of 1000 actinobacteria strains.</title>
        <authorList>
            <person name="Klenk H.-P."/>
        </authorList>
    </citation>
    <scope>NUCLEOTIDE SEQUENCE [LARGE SCALE GENOMIC DNA]</scope>
    <source>
        <strain evidence="3 4">DSM 15797</strain>
    </source>
</reference>
<dbReference type="PROSITE" id="PS51677">
    <property type="entry name" value="NODB"/>
    <property type="match status" value="1"/>
</dbReference>
<comment type="caution">
    <text evidence="3">The sequence shown here is derived from an EMBL/GenBank/DDBJ whole genome shotgun (WGS) entry which is preliminary data.</text>
</comment>
<proteinExistence type="predicted"/>
<dbReference type="PANTHER" id="PTHR10587">
    <property type="entry name" value="GLYCOSYL TRANSFERASE-RELATED"/>
    <property type="match status" value="1"/>
</dbReference>
<dbReference type="InterPro" id="IPR050248">
    <property type="entry name" value="Polysacc_deacetylase_ArnD"/>
</dbReference>
<evidence type="ECO:0000313" key="3">
    <source>
        <dbReference type="EMBL" id="MBP2386502.1"/>
    </source>
</evidence>
<dbReference type="Pfam" id="PF01522">
    <property type="entry name" value="Polysacc_deac_1"/>
    <property type="match status" value="1"/>
</dbReference>